<keyword evidence="3" id="KW-0808">Transferase</keyword>
<dbReference type="Pfam" id="PF03175">
    <property type="entry name" value="DNA_pol_B_2"/>
    <property type="match status" value="1"/>
</dbReference>
<gene>
    <name evidence="11" type="primary">LOC102802346</name>
</gene>
<evidence type="ECO:0000256" key="3">
    <source>
        <dbReference type="ARBA" id="ARBA00022679"/>
    </source>
</evidence>
<dbReference type="GeneID" id="102802346"/>
<dbReference type="Proteomes" id="UP000694865">
    <property type="component" value="Unplaced"/>
</dbReference>
<sequence>MKIGPYHVDGYDASTKTLYEYYDCYFHGCPKCFPRRNETNRKNELSMTSLYERLLAREEWLKWKGCSLVTVWECNFRNLMKNNHKVERFVGNLDISNPIRGREAFLGGHTNALHLYYEIKEGEKIEYVDFCSLYPYINKTSQYPVGHLTVITKDFIVKPTDYFGIIKCDVLPPRRLYISVLPFRVNNKLMFPLCSKCAETMNQDKCHHSVNERQLTGVWCTPELEKPEEVGYRITKVYKVWHYDESATYNPETGEGALFTEYINMFLKIKQESSGYPEWCRAEEDRTMYIQRHRDRSKITPNPGLRAKPQLILGKAGTEIKLWTEHICRNVRQTVGNVDG</sequence>
<accession>A0ABM0MAK4</accession>
<evidence type="ECO:0000259" key="9">
    <source>
        <dbReference type="Pfam" id="PF03175"/>
    </source>
</evidence>
<evidence type="ECO:0000256" key="6">
    <source>
        <dbReference type="ARBA" id="ARBA00022932"/>
    </source>
</evidence>
<protein>
    <recommendedName>
        <fullName evidence="2">DNA-directed DNA polymerase</fullName>
        <ecNumber evidence="2">2.7.7.7</ecNumber>
    </recommendedName>
</protein>
<evidence type="ECO:0000256" key="7">
    <source>
        <dbReference type="ARBA" id="ARBA00023125"/>
    </source>
</evidence>
<evidence type="ECO:0000256" key="5">
    <source>
        <dbReference type="ARBA" id="ARBA00022705"/>
    </source>
</evidence>
<comment type="similarity">
    <text evidence="1">Belongs to the DNA polymerase type-B family.</text>
</comment>
<comment type="catalytic activity">
    <reaction evidence="8">
        <text>DNA(n) + a 2'-deoxyribonucleoside 5'-triphosphate = DNA(n+1) + diphosphate</text>
        <dbReference type="Rhea" id="RHEA:22508"/>
        <dbReference type="Rhea" id="RHEA-COMP:17339"/>
        <dbReference type="Rhea" id="RHEA-COMP:17340"/>
        <dbReference type="ChEBI" id="CHEBI:33019"/>
        <dbReference type="ChEBI" id="CHEBI:61560"/>
        <dbReference type="ChEBI" id="CHEBI:173112"/>
        <dbReference type="EC" id="2.7.7.7"/>
    </reaction>
</comment>
<dbReference type="SUPFAM" id="SSF56672">
    <property type="entry name" value="DNA/RNA polymerases"/>
    <property type="match status" value="1"/>
</dbReference>
<dbReference type="InterPro" id="IPR043502">
    <property type="entry name" value="DNA/RNA_pol_sf"/>
</dbReference>
<keyword evidence="10" id="KW-1185">Reference proteome</keyword>
<keyword evidence="4" id="KW-0548">Nucleotidyltransferase</keyword>
<dbReference type="PANTHER" id="PTHR33568">
    <property type="entry name" value="DNA POLYMERASE"/>
    <property type="match status" value="1"/>
</dbReference>
<dbReference type="EC" id="2.7.7.7" evidence="2"/>
<organism evidence="10 11">
    <name type="scientific">Saccoglossus kowalevskii</name>
    <name type="common">Acorn worm</name>
    <dbReference type="NCBI Taxonomy" id="10224"/>
    <lineage>
        <taxon>Eukaryota</taxon>
        <taxon>Metazoa</taxon>
        <taxon>Hemichordata</taxon>
        <taxon>Enteropneusta</taxon>
        <taxon>Harrimaniidae</taxon>
        <taxon>Saccoglossus</taxon>
    </lineage>
</organism>
<name>A0ABM0MAK4_SACKO</name>
<keyword evidence="6" id="KW-0239">DNA-directed DNA polymerase</keyword>
<dbReference type="RefSeq" id="XP_006817045.1">
    <property type="nucleotide sequence ID" value="XM_006816982.1"/>
</dbReference>
<feature type="domain" description="DNA-directed DNA polymerase family B mitochondria/virus" evidence="9">
    <location>
        <begin position="102"/>
        <end position="274"/>
    </location>
</feature>
<dbReference type="InterPro" id="IPR004868">
    <property type="entry name" value="DNA-dir_DNA_pol_B_mt/vir"/>
</dbReference>
<evidence type="ECO:0000256" key="1">
    <source>
        <dbReference type="ARBA" id="ARBA00005755"/>
    </source>
</evidence>
<dbReference type="PANTHER" id="PTHR33568:SF3">
    <property type="entry name" value="DNA-DIRECTED DNA POLYMERASE"/>
    <property type="match status" value="1"/>
</dbReference>
<reference evidence="11" key="1">
    <citation type="submission" date="2025-08" db="UniProtKB">
        <authorList>
            <consortium name="RefSeq"/>
        </authorList>
    </citation>
    <scope>IDENTIFICATION</scope>
    <source>
        <tissue evidence="11">Testes</tissue>
    </source>
</reference>
<evidence type="ECO:0000256" key="2">
    <source>
        <dbReference type="ARBA" id="ARBA00012417"/>
    </source>
</evidence>
<evidence type="ECO:0000313" key="10">
    <source>
        <dbReference type="Proteomes" id="UP000694865"/>
    </source>
</evidence>
<keyword evidence="7" id="KW-0238">DNA-binding</keyword>
<proteinExistence type="inferred from homology"/>
<evidence type="ECO:0000256" key="8">
    <source>
        <dbReference type="ARBA" id="ARBA00049244"/>
    </source>
</evidence>
<dbReference type="Gene3D" id="3.40.960.10">
    <property type="entry name" value="VSR Endonuclease"/>
    <property type="match status" value="1"/>
</dbReference>
<evidence type="ECO:0000313" key="11">
    <source>
        <dbReference type="RefSeq" id="XP_006817045.1"/>
    </source>
</evidence>
<evidence type="ECO:0000256" key="4">
    <source>
        <dbReference type="ARBA" id="ARBA00022695"/>
    </source>
</evidence>
<keyword evidence="5" id="KW-0235">DNA replication</keyword>